<reference evidence="1" key="1">
    <citation type="journal article" date="2019" name="Sci. Rep.">
        <title>Draft genome of Tanacetum cinerariifolium, the natural source of mosquito coil.</title>
        <authorList>
            <person name="Yamashiro T."/>
            <person name="Shiraishi A."/>
            <person name="Satake H."/>
            <person name="Nakayama K."/>
        </authorList>
    </citation>
    <scope>NUCLEOTIDE SEQUENCE</scope>
</reference>
<dbReference type="EMBL" id="BKCJ011357815">
    <property type="protein sequence ID" value="GFD25082.1"/>
    <property type="molecule type" value="Genomic_DNA"/>
</dbReference>
<organism evidence="1">
    <name type="scientific">Tanacetum cinerariifolium</name>
    <name type="common">Dalmatian daisy</name>
    <name type="synonym">Chrysanthemum cinerariifolium</name>
    <dbReference type="NCBI Taxonomy" id="118510"/>
    <lineage>
        <taxon>Eukaryota</taxon>
        <taxon>Viridiplantae</taxon>
        <taxon>Streptophyta</taxon>
        <taxon>Embryophyta</taxon>
        <taxon>Tracheophyta</taxon>
        <taxon>Spermatophyta</taxon>
        <taxon>Magnoliopsida</taxon>
        <taxon>eudicotyledons</taxon>
        <taxon>Gunneridae</taxon>
        <taxon>Pentapetalae</taxon>
        <taxon>asterids</taxon>
        <taxon>campanulids</taxon>
        <taxon>Asterales</taxon>
        <taxon>Asteraceae</taxon>
        <taxon>Asteroideae</taxon>
        <taxon>Anthemideae</taxon>
        <taxon>Anthemidinae</taxon>
        <taxon>Tanacetum</taxon>
    </lineage>
</organism>
<feature type="non-terminal residue" evidence="1">
    <location>
        <position position="134"/>
    </location>
</feature>
<comment type="caution">
    <text evidence="1">The sequence shown here is derived from an EMBL/GenBank/DDBJ whole genome shotgun (WGS) entry which is preliminary data.</text>
</comment>
<evidence type="ECO:0000313" key="1">
    <source>
        <dbReference type="EMBL" id="GFD25082.1"/>
    </source>
</evidence>
<accession>A0A699UP53</accession>
<gene>
    <name evidence="1" type="ORF">Tci_897051</name>
</gene>
<dbReference type="AlphaFoldDB" id="A0A699UP53"/>
<proteinExistence type="predicted"/>
<sequence>MDKNGMLKSVLKSSSTGVTGLVSKVRNIEGNLRMHVRNVTFMKPVNDVAGHKVHIDDEQELVEGVATNRDGSHVLQNVSSCWEDPNVHHMKSSFVNIVAAKKEVPKLNFRTLLSASQVEEANCVLPVKHIIIAQ</sequence>
<name>A0A699UP53_TANCI</name>
<protein>
    <submittedName>
        <fullName evidence="1">Uncharacterized protein</fullName>
    </submittedName>
</protein>